<name>A0A1U7D530_9RHOB</name>
<proteinExistence type="predicted"/>
<organism evidence="2 3">
    <name type="scientific">Salipiger profundus</name>
    <dbReference type="NCBI Taxonomy" id="1229727"/>
    <lineage>
        <taxon>Bacteria</taxon>
        <taxon>Pseudomonadati</taxon>
        <taxon>Pseudomonadota</taxon>
        <taxon>Alphaproteobacteria</taxon>
        <taxon>Rhodobacterales</taxon>
        <taxon>Roseobacteraceae</taxon>
        <taxon>Salipiger</taxon>
    </lineage>
</organism>
<dbReference type="AlphaFoldDB" id="A0A1U7D530"/>
<dbReference type="RefSeq" id="WP_076623302.1">
    <property type="nucleotide sequence ID" value="NZ_BMEW01000005.1"/>
</dbReference>
<dbReference type="Proteomes" id="UP000186559">
    <property type="component" value="Chromosome"/>
</dbReference>
<dbReference type="STRING" id="1229727.Ga0080559_TMP2379"/>
<dbReference type="EMBL" id="CP014796">
    <property type="protein sequence ID" value="APX23175.1"/>
    <property type="molecule type" value="Genomic_DNA"/>
</dbReference>
<keyword evidence="3" id="KW-1185">Reference proteome</keyword>
<dbReference type="KEGG" id="tpro:Ga0080559_TMP2379"/>
<gene>
    <name evidence="2" type="ORF">Ga0080559_TMP2379</name>
</gene>
<protein>
    <submittedName>
        <fullName evidence="2">Uncharacterized protein</fullName>
    </submittedName>
</protein>
<sequence>MSPFRHLSNEHRITERATTHGPAPDALTGEQFWLARQLRPVPGSQTDPRGISDASAALLRDELHEMRCERVRIVAERDAADALVKRLQEAVKTARQDAFLSGYAAGMDHANEDGDFVTAAQSAWEAD</sequence>
<feature type="compositionally biased region" description="Basic and acidic residues" evidence="1">
    <location>
        <begin position="7"/>
        <end position="18"/>
    </location>
</feature>
<evidence type="ECO:0000256" key="1">
    <source>
        <dbReference type="SAM" id="MobiDB-lite"/>
    </source>
</evidence>
<feature type="region of interest" description="Disordered" evidence="1">
    <location>
        <begin position="1"/>
        <end position="26"/>
    </location>
</feature>
<reference evidence="2 3" key="1">
    <citation type="submission" date="2016-03" db="EMBL/GenBank/DDBJ databases">
        <title>Deep-sea bacteria in the southern Pacific.</title>
        <authorList>
            <person name="Tang K."/>
        </authorList>
    </citation>
    <scope>NUCLEOTIDE SEQUENCE [LARGE SCALE GENOMIC DNA]</scope>
    <source>
        <strain evidence="2 3">JLT2016</strain>
    </source>
</reference>
<dbReference type="OrthoDB" id="9780299at2"/>
<accession>A0A1U7D530</accession>
<evidence type="ECO:0000313" key="2">
    <source>
        <dbReference type="EMBL" id="APX23175.1"/>
    </source>
</evidence>
<evidence type="ECO:0000313" key="3">
    <source>
        <dbReference type="Proteomes" id="UP000186559"/>
    </source>
</evidence>